<dbReference type="AlphaFoldDB" id="A2BJA4"/>
<dbReference type="Pfam" id="PF14833">
    <property type="entry name" value="NAD_binding_11"/>
    <property type="match status" value="1"/>
</dbReference>
<dbReference type="HOGENOM" id="CLU_035117_0_7_2"/>
<dbReference type="SUPFAM" id="SSF51735">
    <property type="entry name" value="NAD(P)-binding Rossmann-fold domains"/>
    <property type="match status" value="1"/>
</dbReference>
<name>A2BJA4_HYPBU</name>
<evidence type="ECO:0000259" key="4">
    <source>
        <dbReference type="Pfam" id="PF14833"/>
    </source>
</evidence>
<dbReference type="Pfam" id="PF03446">
    <property type="entry name" value="NAD_binding_2"/>
    <property type="match status" value="1"/>
</dbReference>
<dbReference type="EnsemblBacteria" id="ABM80065">
    <property type="protein sequence ID" value="ABM80065"/>
    <property type="gene ID" value="Hbut_0193"/>
</dbReference>
<keyword evidence="1" id="KW-0560">Oxidoreductase</keyword>
<dbReference type="PANTHER" id="PTHR43580:SF2">
    <property type="entry name" value="CYTOKINE-LIKE NUCLEAR FACTOR N-PAC"/>
    <property type="match status" value="1"/>
</dbReference>
<dbReference type="InterPro" id="IPR008927">
    <property type="entry name" value="6-PGluconate_DH-like_C_sf"/>
</dbReference>
<evidence type="ECO:0000256" key="2">
    <source>
        <dbReference type="ARBA" id="ARBA00023027"/>
    </source>
</evidence>
<protein>
    <submittedName>
        <fullName evidence="5">3-hydroxyisobutyrate dehydrogenase</fullName>
    </submittedName>
</protein>
<dbReference type="InterPro" id="IPR015815">
    <property type="entry name" value="HIBADH-related"/>
</dbReference>
<dbReference type="KEGG" id="hbu:Hbut_0193"/>
<proteinExistence type="predicted"/>
<keyword evidence="2" id="KW-0520">NAD</keyword>
<keyword evidence="6" id="KW-1185">Reference proteome</keyword>
<evidence type="ECO:0000256" key="1">
    <source>
        <dbReference type="ARBA" id="ARBA00023002"/>
    </source>
</evidence>
<evidence type="ECO:0000313" key="6">
    <source>
        <dbReference type="Proteomes" id="UP000002593"/>
    </source>
</evidence>
<dbReference type="Gene3D" id="3.40.50.720">
    <property type="entry name" value="NAD(P)-binding Rossmann-like Domain"/>
    <property type="match status" value="1"/>
</dbReference>
<dbReference type="GO" id="GO:0016491">
    <property type="term" value="F:oxidoreductase activity"/>
    <property type="evidence" value="ECO:0007669"/>
    <property type="project" value="UniProtKB-KW"/>
</dbReference>
<evidence type="ECO:0000259" key="3">
    <source>
        <dbReference type="Pfam" id="PF03446"/>
    </source>
</evidence>
<dbReference type="SUPFAM" id="SSF48179">
    <property type="entry name" value="6-phosphogluconate dehydrogenase C-terminal domain-like"/>
    <property type="match status" value="1"/>
</dbReference>
<dbReference type="Proteomes" id="UP000002593">
    <property type="component" value="Chromosome"/>
</dbReference>
<dbReference type="EMBL" id="CP000493">
    <property type="protein sequence ID" value="ABM80065.1"/>
    <property type="molecule type" value="Genomic_DNA"/>
</dbReference>
<dbReference type="PANTHER" id="PTHR43580">
    <property type="entry name" value="OXIDOREDUCTASE GLYR1-RELATED"/>
    <property type="match status" value="1"/>
</dbReference>
<dbReference type="OrthoDB" id="15075at2157"/>
<sequence>MEQCAAVLGLGRMGSAIAERLHDRGFRLVVWNRTRSRAEELAARLDAEVAGSPAGAAEKCNAVHIVVSDDEASMSVIAGPTGITSINLGGRLVYNHTTVTPRHTMLALELVERAGGTYVEAPVLGGPSAARAGRLVVLCGSKRGESVCQRLKALGETVWVGEPPAATAAKLAFNTLFLSVVAGFAEAAALVEAYGISFDEFLGRIISKTWLGSIAERYGERFRLGHPASFAARLAGKDARYAAEALQDAGLPGHLAAAVAAYYALMAGEGYGEEDYPAIVGFMASYAKKRRQKGRGAV</sequence>
<evidence type="ECO:0000313" key="5">
    <source>
        <dbReference type="EMBL" id="ABM80065.1"/>
    </source>
</evidence>
<dbReference type="STRING" id="415426.Hbut_0193"/>
<dbReference type="GO" id="GO:0051287">
    <property type="term" value="F:NAD binding"/>
    <property type="evidence" value="ECO:0007669"/>
    <property type="project" value="InterPro"/>
</dbReference>
<dbReference type="PIRSF" id="PIRSF000103">
    <property type="entry name" value="HIBADH"/>
    <property type="match status" value="1"/>
</dbReference>
<dbReference type="eggNOG" id="arCOG00247">
    <property type="taxonomic scope" value="Archaea"/>
</dbReference>
<gene>
    <name evidence="5" type="ordered locus">Hbut_0193</name>
</gene>
<dbReference type="GO" id="GO:0050661">
    <property type="term" value="F:NADP binding"/>
    <property type="evidence" value="ECO:0007669"/>
    <property type="project" value="InterPro"/>
</dbReference>
<feature type="domain" description="3-hydroxyisobutyrate dehydrogenase-like NAD-binding" evidence="4">
    <location>
        <begin position="165"/>
        <end position="281"/>
    </location>
</feature>
<dbReference type="GeneID" id="4782968"/>
<dbReference type="InterPro" id="IPR013328">
    <property type="entry name" value="6PGD_dom2"/>
</dbReference>
<dbReference type="InterPro" id="IPR036291">
    <property type="entry name" value="NAD(P)-bd_dom_sf"/>
</dbReference>
<dbReference type="InterPro" id="IPR051265">
    <property type="entry name" value="HIBADH-related_NP60_sf"/>
</dbReference>
<dbReference type="InterPro" id="IPR029154">
    <property type="entry name" value="HIBADH-like_NADP-bd"/>
</dbReference>
<dbReference type="InterPro" id="IPR006115">
    <property type="entry name" value="6PGDH_NADP-bd"/>
</dbReference>
<feature type="domain" description="6-phosphogluconate dehydrogenase NADP-binding" evidence="3">
    <location>
        <begin position="6"/>
        <end position="152"/>
    </location>
</feature>
<organism evidence="5 6">
    <name type="scientific">Hyperthermus butylicus (strain DSM 5456 / JCM 9403 / PLM1-5)</name>
    <dbReference type="NCBI Taxonomy" id="415426"/>
    <lineage>
        <taxon>Archaea</taxon>
        <taxon>Thermoproteota</taxon>
        <taxon>Thermoprotei</taxon>
        <taxon>Desulfurococcales</taxon>
        <taxon>Pyrodictiaceae</taxon>
        <taxon>Hyperthermus</taxon>
    </lineage>
</organism>
<accession>A2BJA4</accession>
<dbReference type="RefSeq" id="WP_011821382.1">
    <property type="nucleotide sequence ID" value="NC_008818.1"/>
</dbReference>
<dbReference type="Gene3D" id="1.10.1040.10">
    <property type="entry name" value="N-(1-d-carboxylethyl)-l-norvaline Dehydrogenase, domain 2"/>
    <property type="match status" value="1"/>
</dbReference>
<reference evidence="5 6" key="1">
    <citation type="journal article" date="2007" name="Archaea">
        <title>The genome of Hyperthermus butylicus: a sulfur-reducing, peptide fermenting, neutrophilic Crenarchaeote growing up to 108 degrees C.</title>
        <authorList>
            <person name="Brugger K."/>
            <person name="Chen L."/>
            <person name="Stark M."/>
            <person name="Zibat A."/>
            <person name="Redder P."/>
            <person name="Ruepp A."/>
            <person name="Awayez M."/>
            <person name="She Q."/>
            <person name="Garrett R.A."/>
            <person name="Klenk H.P."/>
        </authorList>
    </citation>
    <scope>NUCLEOTIDE SEQUENCE [LARGE SCALE GENOMIC DNA]</scope>
    <source>
        <strain evidence="6">DSM 5456 / JCM 9403 / PLM1-5</strain>
    </source>
</reference>